<organism evidence="3 4">
    <name type="scientific">Candidatus Zambryskibacteria bacterium RIFCSPLOWO2_12_FULL_45_14</name>
    <dbReference type="NCBI Taxonomy" id="1802778"/>
    <lineage>
        <taxon>Bacteria</taxon>
        <taxon>Candidatus Zambryskiibacteriota</taxon>
    </lineage>
</organism>
<protein>
    <recommendedName>
        <fullName evidence="2">SCP domain-containing protein</fullName>
    </recommendedName>
</protein>
<comment type="caution">
    <text evidence="3">The sequence shown here is derived from an EMBL/GenBank/DDBJ whole genome shotgun (WGS) entry which is preliminary data.</text>
</comment>
<accession>A0A1G2UXJ4</accession>
<sequence length="306" mass="34199">MRKRLKNHFIPHEGNNYKPHSVRERHVVGMALLAVAIFGLAFSIKSLITRNPDLLSAVITGVLVDLTNSNRLAQNINPLTFNPVLAEAAQLKANDMAEKSYFAHTSPEGKTPWYWFTESGYNFLYAGENLAVNFVDSEDVVLAWMNSPGHRANIVNNNFTEIGIAMASGRYNGQDSIYVVQLFGHPMPQTQKISEVLDVEVLAENKMFIAVKNNDYVVAEETEVFDTGLVAEASVVEKAIASPKMLLKTIYVVIGSIVFVSLLLFLAFKRRREHTKHVVYSILLLILIVALFYLASAKLFPQILVE</sequence>
<evidence type="ECO:0000313" key="3">
    <source>
        <dbReference type="EMBL" id="OHB14103.1"/>
    </source>
</evidence>
<keyword evidence="1" id="KW-1133">Transmembrane helix</keyword>
<dbReference type="Pfam" id="PF00188">
    <property type="entry name" value="CAP"/>
    <property type="match status" value="1"/>
</dbReference>
<dbReference type="Gene3D" id="3.40.33.10">
    <property type="entry name" value="CAP"/>
    <property type="match status" value="1"/>
</dbReference>
<evidence type="ECO:0000259" key="2">
    <source>
        <dbReference type="Pfam" id="PF00188"/>
    </source>
</evidence>
<dbReference type="AlphaFoldDB" id="A0A1G2UXJ4"/>
<gene>
    <name evidence="3" type="ORF">A3G05_01895</name>
</gene>
<evidence type="ECO:0000313" key="4">
    <source>
        <dbReference type="Proteomes" id="UP000178288"/>
    </source>
</evidence>
<dbReference type="PANTHER" id="PTHR31157">
    <property type="entry name" value="SCP DOMAIN-CONTAINING PROTEIN"/>
    <property type="match status" value="1"/>
</dbReference>
<dbReference type="CDD" id="cd05379">
    <property type="entry name" value="CAP_bacterial"/>
    <property type="match status" value="1"/>
</dbReference>
<feature type="transmembrane region" description="Helical" evidence="1">
    <location>
        <begin position="245"/>
        <end position="266"/>
    </location>
</feature>
<proteinExistence type="predicted"/>
<dbReference type="PANTHER" id="PTHR31157:SF1">
    <property type="entry name" value="SCP DOMAIN-CONTAINING PROTEIN"/>
    <property type="match status" value="1"/>
</dbReference>
<name>A0A1G2UXJ4_9BACT</name>
<dbReference type="InterPro" id="IPR035940">
    <property type="entry name" value="CAP_sf"/>
</dbReference>
<evidence type="ECO:0000256" key="1">
    <source>
        <dbReference type="SAM" id="Phobius"/>
    </source>
</evidence>
<dbReference type="InterPro" id="IPR014044">
    <property type="entry name" value="CAP_dom"/>
</dbReference>
<feature type="transmembrane region" description="Helical" evidence="1">
    <location>
        <begin position="27"/>
        <end position="48"/>
    </location>
</feature>
<keyword evidence="1" id="KW-0812">Transmembrane</keyword>
<feature type="transmembrane region" description="Helical" evidence="1">
    <location>
        <begin position="278"/>
        <end position="296"/>
    </location>
</feature>
<keyword evidence="1" id="KW-0472">Membrane</keyword>
<reference evidence="3 4" key="1">
    <citation type="journal article" date="2016" name="Nat. Commun.">
        <title>Thousands of microbial genomes shed light on interconnected biogeochemical processes in an aquifer system.</title>
        <authorList>
            <person name="Anantharaman K."/>
            <person name="Brown C.T."/>
            <person name="Hug L.A."/>
            <person name="Sharon I."/>
            <person name="Castelle C.J."/>
            <person name="Probst A.J."/>
            <person name="Thomas B.C."/>
            <person name="Singh A."/>
            <person name="Wilkins M.J."/>
            <person name="Karaoz U."/>
            <person name="Brodie E.L."/>
            <person name="Williams K.H."/>
            <person name="Hubbard S.S."/>
            <person name="Banfield J.F."/>
        </authorList>
    </citation>
    <scope>NUCLEOTIDE SEQUENCE [LARGE SCALE GENOMIC DNA]</scope>
</reference>
<dbReference type="Proteomes" id="UP000178288">
    <property type="component" value="Unassembled WGS sequence"/>
</dbReference>
<dbReference type="SUPFAM" id="SSF55797">
    <property type="entry name" value="PR-1-like"/>
    <property type="match status" value="1"/>
</dbReference>
<dbReference type="EMBL" id="MHWV01000013">
    <property type="protein sequence ID" value="OHB14103.1"/>
    <property type="molecule type" value="Genomic_DNA"/>
</dbReference>
<feature type="domain" description="SCP" evidence="2">
    <location>
        <begin position="64"/>
        <end position="183"/>
    </location>
</feature>